<dbReference type="AlphaFoldDB" id="A0A392V8F4"/>
<dbReference type="EMBL" id="LXQA011074049">
    <property type="protein sequence ID" value="MCI83732.1"/>
    <property type="molecule type" value="Genomic_DNA"/>
</dbReference>
<accession>A0A392V8F4</accession>
<feature type="region of interest" description="Disordered" evidence="1">
    <location>
        <begin position="1"/>
        <end position="69"/>
    </location>
</feature>
<evidence type="ECO:0000313" key="2">
    <source>
        <dbReference type="EMBL" id="MCI83732.1"/>
    </source>
</evidence>
<name>A0A392V8F4_9FABA</name>
<evidence type="ECO:0000256" key="1">
    <source>
        <dbReference type="SAM" id="MobiDB-lite"/>
    </source>
</evidence>
<reference evidence="2 3" key="1">
    <citation type="journal article" date="2018" name="Front. Plant Sci.">
        <title>Red Clover (Trifolium pratense) and Zigzag Clover (T. medium) - A Picture of Genomic Similarities and Differences.</title>
        <authorList>
            <person name="Dluhosova J."/>
            <person name="Istvanek J."/>
            <person name="Nedelnik J."/>
            <person name="Repkova J."/>
        </authorList>
    </citation>
    <scope>NUCLEOTIDE SEQUENCE [LARGE SCALE GENOMIC DNA]</scope>
    <source>
        <strain evidence="3">cv. 10/8</strain>
        <tissue evidence="2">Leaf</tissue>
    </source>
</reference>
<evidence type="ECO:0000313" key="3">
    <source>
        <dbReference type="Proteomes" id="UP000265520"/>
    </source>
</evidence>
<dbReference type="Proteomes" id="UP000265520">
    <property type="component" value="Unassembled WGS sequence"/>
</dbReference>
<feature type="non-terminal residue" evidence="2">
    <location>
        <position position="1"/>
    </location>
</feature>
<organism evidence="2 3">
    <name type="scientific">Trifolium medium</name>
    <dbReference type="NCBI Taxonomy" id="97028"/>
    <lineage>
        <taxon>Eukaryota</taxon>
        <taxon>Viridiplantae</taxon>
        <taxon>Streptophyta</taxon>
        <taxon>Embryophyta</taxon>
        <taxon>Tracheophyta</taxon>
        <taxon>Spermatophyta</taxon>
        <taxon>Magnoliopsida</taxon>
        <taxon>eudicotyledons</taxon>
        <taxon>Gunneridae</taxon>
        <taxon>Pentapetalae</taxon>
        <taxon>rosids</taxon>
        <taxon>fabids</taxon>
        <taxon>Fabales</taxon>
        <taxon>Fabaceae</taxon>
        <taxon>Papilionoideae</taxon>
        <taxon>50 kb inversion clade</taxon>
        <taxon>NPAAA clade</taxon>
        <taxon>Hologalegina</taxon>
        <taxon>IRL clade</taxon>
        <taxon>Trifolieae</taxon>
        <taxon>Trifolium</taxon>
    </lineage>
</organism>
<comment type="caution">
    <text evidence="2">The sequence shown here is derived from an EMBL/GenBank/DDBJ whole genome shotgun (WGS) entry which is preliminary data.</text>
</comment>
<feature type="non-terminal residue" evidence="2">
    <location>
        <position position="69"/>
    </location>
</feature>
<feature type="compositionally biased region" description="Basic residues" evidence="1">
    <location>
        <begin position="1"/>
        <end position="11"/>
    </location>
</feature>
<proteinExistence type="predicted"/>
<feature type="compositionally biased region" description="Basic and acidic residues" evidence="1">
    <location>
        <begin position="60"/>
        <end position="69"/>
    </location>
</feature>
<protein>
    <submittedName>
        <fullName evidence="2">Uncharacterized protein</fullName>
    </submittedName>
</protein>
<keyword evidence="3" id="KW-1185">Reference proteome</keyword>
<sequence length="69" mass="7726">GATASVRRKKAKALEEAGGRPKRRRVARTQPQPEPIDVAEPDPAYAAKEDDWEQLGEADFQEHDDIVEE</sequence>